<dbReference type="EMBL" id="AWWV01004935">
    <property type="protein sequence ID" value="OMP06380.1"/>
    <property type="molecule type" value="Genomic_DNA"/>
</dbReference>
<dbReference type="Gramene" id="OMP06380">
    <property type="protein sequence ID" value="OMP06380"/>
    <property type="gene ID" value="CCACVL1_01601"/>
</dbReference>
<organism evidence="2 3">
    <name type="scientific">Corchorus capsularis</name>
    <name type="common">Jute</name>
    <dbReference type="NCBI Taxonomy" id="210143"/>
    <lineage>
        <taxon>Eukaryota</taxon>
        <taxon>Viridiplantae</taxon>
        <taxon>Streptophyta</taxon>
        <taxon>Embryophyta</taxon>
        <taxon>Tracheophyta</taxon>
        <taxon>Spermatophyta</taxon>
        <taxon>Magnoliopsida</taxon>
        <taxon>eudicotyledons</taxon>
        <taxon>Gunneridae</taxon>
        <taxon>Pentapetalae</taxon>
        <taxon>rosids</taxon>
        <taxon>malvids</taxon>
        <taxon>Malvales</taxon>
        <taxon>Malvaceae</taxon>
        <taxon>Grewioideae</taxon>
        <taxon>Apeibeae</taxon>
        <taxon>Corchorus</taxon>
    </lineage>
</organism>
<accession>A0A1R3KH30</accession>
<sequence>MGPIGCGTYFLYPSEGIHRRWDSGYRITSTAATSNQDALILSIPKHKPGDETQVTLCASQFPSTHVKKDCIMKSVHVLGNFSWEEQRMQVCNLFFWYCYPGVGKLVNLEDLLLKQNNTVRRINVTTVGEALLKIRDLLLRLYLWVINMQVKALEKQDVDLKKGFALPTPFTCIAGVLLLDSSPFSLLCDVFLVSSETSVAENRRWTLIIGSLCIQIIAAIDACMYCISSLNVGVLRNNSFTGIITKGITELKELEVLDLGYKNCSTSSP</sequence>
<dbReference type="STRING" id="210143.A0A1R3KH30"/>
<evidence type="ECO:0000313" key="2">
    <source>
        <dbReference type="EMBL" id="OMP06380.1"/>
    </source>
</evidence>
<name>A0A1R3KH30_COCAP</name>
<dbReference type="Proteomes" id="UP000188268">
    <property type="component" value="Unassembled WGS sequence"/>
</dbReference>
<dbReference type="AlphaFoldDB" id="A0A1R3KH30"/>
<comment type="caution">
    <text evidence="2">The sequence shown here is derived from an EMBL/GenBank/DDBJ whole genome shotgun (WGS) entry which is preliminary data.</text>
</comment>
<protein>
    <recommendedName>
        <fullName evidence="1">DUF7477 domain-containing protein</fullName>
    </recommendedName>
</protein>
<keyword evidence="3" id="KW-1185">Reference proteome</keyword>
<dbReference type="OrthoDB" id="935402at2759"/>
<reference evidence="2 3" key="1">
    <citation type="submission" date="2013-09" db="EMBL/GenBank/DDBJ databases">
        <title>Corchorus capsularis genome sequencing.</title>
        <authorList>
            <person name="Alam M."/>
            <person name="Haque M.S."/>
            <person name="Islam M.S."/>
            <person name="Emdad E.M."/>
            <person name="Islam M.M."/>
            <person name="Ahmed B."/>
            <person name="Halim A."/>
            <person name="Hossen Q.M.M."/>
            <person name="Hossain M.Z."/>
            <person name="Ahmed R."/>
            <person name="Khan M.M."/>
            <person name="Islam R."/>
            <person name="Rashid M.M."/>
            <person name="Khan S.A."/>
            <person name="Rahman M.S."/>
            <person name="Alam M."/>
        </authorList>
    </citation>
    <scope>NUCLEOTIDE SEQUENCE [LARGE SCALE GENOMIC DNA]</scope>
    <source>
        <strain evidence="3">cv. CVL-1</strain>
        <tissue evidence="2">Whole seedling</tissue>
    </source>
</reference>
<proteinExistence type="predicted"/>
<dbReference type="Pfam" id="PF24289">
    <property type="entry name" value="DUF7477"/>
    <property type="match status" value="1"/>
</dbReference>
<dbReference type="InterPro" id="IPR055900">
    <property type="entry name" value="DUF7477"/>
</dbReference>
<evidence type="ECO:0000313" key="3">
    <source>
        <dbReference type="Proteomes" id="UP000188268"/>
    </source>
</evidence>
<feature type="domain" description="DUF7477" evidence="1">
    <location>
        <begin position="10"/>
        <end position="69"/>
    </location>
</feature>
<gene>
    <name evidence="2" type="ORF">CCACVL1_01601</name>
</gene>
<evidence type="ECO:0000259" key="1">
    <source>
        <dbReference type="Pfam" id="PF24289"/>
    </source>
</evidence>